<proteinExistence type="predicted"/>
<dbReference type="STRING" id="558173.CDOO_05015"/>
<dbReference type="eggNOG" id="ENOG5033YKY">
    <property type="taxonomic scope" value="Bacteria"/>
</dbReference>
<dbReference type="EMBL" id="CP006764">
    <property type="protein sequence ID" value="AIT60686.1"/>
    <property type="molecule type" value="Genomic_DNA"/>
</dbReference>
<name>A0A097IEY3_9CORY</name>
<dbReference type="Proteomes" id="UP000029914">
    <property type="component" value="Chromosome"/>
</dbReference>
<gene>
    <name evidence="1" type="ORF">CDOO_05015</name>
</gene>
<dbReference type="OrthoDB" id="5148022at2"/>
<evidence type="ECO:0000313" key="1">
    <source>
        <dbReference type="EMBL" id="AIT60686.1"/>
    </source>
</evidence>
<dbReference type="RefSeq" id="WP_018023022.1">
    <property type="nucleotide sequence ID" value="NZ_AQUX01000022.1"/>
</dbReference>
<protein>
    <submittedName>
        <fullName evidence="1">Uncharacterized protein</fullName>
    </submittedName>
</protein>
<dbReference type="AlphaFoldDB" id="A0A097IEY3"/>
<dbReference type="HOGENOM" id="CLU_2069133_0_0_11"/>
<accession>A0A097IEY3</accession>
<organism evidence="1 2">
    <name type="scientific">Corynebacterium doosanense CAU 212 = DSM 45436</name>
    <dbReference type="NCBI Taxonomy" id="558173"/>
    <lineage>
        <taxon>Bacteria</taxon>
        <taxon>Bacillati</taxon>
        <taxon>Actinomycetota</taxon>
        <taxon>Actinomycetes</taxon>
        <taxon>Mycobacteriales</taxon>
        <taxon>Corynebacteriaceae</taxon>
        <taxon>Corynebacterium</taxon>
    </lineage>
</organism>
<reference evidence="1 2" key="1">
    <citation type="submission" date="2013-09" db="EMBL/GenBank/DDBJ databases">
        <title>Complete genome sequence of Corynebacterium doosanense CAU 212(T) (=DSM 45436(T)), isolated from activated sludge.</title>
        <authorList>
            <person name="Schaffert L."/>
            <person name="Albersmeier A."/>
            <person name="Kalinowski J."/>
            <person name="Ruckert C."/>
        </authorList>
    </citation>
    <scope>NUCLEOTIDE SEQUENCE [LARGE SCALE GENOMIC DNA]</scope>
    <source>
        <strain evidence="1 2">CAU 212</strain>
    </source>
</reference>
<evidence type="ECO:0000313" key="2">
    <source>
        <dbReference type="Proteomes" id="UP000029914"/>
    </source>
</evidence>
<dbReference type="KEGG" id="cdo:CDOO_05015"/>
<sequence length="118" mass="12772">MVPEFRPSDAWFADWPFDVSTLVRMAATVSAAGDAVPEFLATLTRDESADGVYYRGGYYVEVSGDEPGEQWRIILGSAGEDGFDSVLSAADDLVEALRAAPDDVRLTWQELPATRAPG</sequence>
<keyword evidence="2" id="KW-1185">Reference proteome</keyword>